<dbReference type="AlphaFoldDB" id="A0A7G1G992"/>
<dbReference type="Proteomes" id="UP000516361">
    <property type="component" value="Chromosome"/>
</dbReference>
<dbReference type="InterPro" id="IPR025657">
    <property type="entry name" value="RadC_JAB"/>
</dbReference>
<evidence type="ECO:0000256" key="2">
    <source>
        <dbReference type="ARBA" id="ARBA00022723"/>
    </source>
</evidence>
<evidence type="ECO:0000256" key="6">
    <source>
        <dbReference type="RuleBase" id="RU003797"/>
    </source>
</evidence>
<dbReference type="InterPro" id="IPR046778">
    <property type="entry name" value="UPF0758_N"/>
</dbReference>
<keyword evidence="5" id="KW-0482">Metalloprotease</keyword>
<keyword evidence="2" id="KW-0479">Metal-binding</keyword>
<accession>A0A7G1G992</accession>
<dbReference type="NCBIfam" id="TIGR00608">
    <property type="entry name" value="radc"/>
    <property type="match status" value="1"/>
</dbReference>
<dbReference type="Pfam" id="PF04002">
    <property type="entry name" value="RadC"/>
    <property type="match status" value="1"/>
</dbReference>
<feature type="domain" description="MPN" evidence="7">
    <location>
        <begin position="94"/>
        <end position="215"/>
    </location>
</feature>
<dbReference type="Pfam" id="PF20582">
    <property type="entry name" value="UPF0758_N"/>
    <property type="match status" value="1"/>
</dbReference>
<organism evidence="8 9">
    <name type="scientific">Tepiditoga spiralis</name>
    <dbReference type="NCBI Taxonomy" id="2108365"/>
    <lineage>
        <taxon>Bacteria</taxon>
        <taxon>Thermotogati</taxon>
        <taxon>Thermotogota</taxon>
        <taxon>Thermotogae</taxon>
        <taxon>Petrotogales</taxon>
        <taxon>Petrotogaceae</taxon>
        <taxon>Tepiditoga</taxon>
    </lineage>
</organism>
<evidence type="ECO:0000256" key="5">
    <source>
        <dbReference type="ARBA" id="ARBA00023049"/>
    </source>
</evidence>
<keyword evidence="3" id="KW-0378">Hydrolase</keyword>
<dbReference type="GO" id="GO:0006508">
    <property type="term" value="P:proteolysis"/>
    <property type="evidence" value="ECO:0007669"/>
    <property type="project" value="UniProtKB-KW"/>
</dbReference>
<keyword evidence="9" id="KW-1185">Reference proteome</keyword>
<dbReference type="EMBL" id="AP018712">
    <property type="protein sequence ID" value="BBE32046.1"/>
    <property type="molecule type" value="Genomic_DNA"/>
</dbReference>
<name>A0A7G1G992_9BACT</name>
<keyword evidence="1" id="KW-0645">Protease</keyword>
<dbReference type="PROSITE" id="PS01302">
    <property type="entry name" value="UPF0758"/>
    <property type="match status" value="1"/>
</dbReference>
<dbReference type="PANTHER" id="PTHR30471:SF3">
    <property type="entry name" value="UPF0758 PROTEIN YEES-RELATED"/>
    <property type="match status" value="1"/>
</dbReference>
<dbReference type="InterPro" id="IPR001405">
    <property type="entry name" value="UPF0758"/>
</dbReference>
<dbReference type="SUPFAM" id="SSF102712">
    <property type="entry name" value="JAB1/MPN domain"/>
    <property type="match status" value="1"/>
</dbReference>
<dbReference type="RefSeq" id="WP_190614903.1">
    <property type="nucleotide sequence ID" value="NZ_AP018712.1"/>
</dbReference>
<dbReference type="CDD" id="cd08071">
    <property type="entry name" value="MPN_DUF2466"/>
    <property type="match status" value="1"/>
</dbReference>
<dbReference type="InterPro" id="IPR037518">
    <property type="entry name" value="MPN"/>
</dbReference>
<evidence type="ECO:0000256" key="1">
    <source>
        <dbReference type="ARBA" id="ARBA00022670"/>
    </source>
</evidence>
<dbReference type="PANTHER" id="PTHR30471">
    <property type="entry name" value="DNA REPAIR PROTEIN RADC"/>
    <property type="match status" value="1"/>
</dbReference>
<dbReference type="Gene3D" id="1.10.150.20">
    <property type="entry name" value="5' to 3' exonuclease, C-terminal subdomain"/>
    <property type="match status" value="1"/>
</dbReference>
<proteinExistence type="inferred from homology"/>
<dbReference type="InterPro" id="IPR010994">
    <property type="entry name" value="RuvA_2-like"/>
</dbReference>
<dbReference type="InterPro" id="IPR020891">
    <property type="entry name" value="UPF0758_CS"/>
</dbReference>
<dbReference type="SUPFAM" id="SSF47781">
    <property type="entry name" value="RuvA domain 2-like"/>
    <property type="match status" value="1"/>
</dbReference>
<evidence type="ECO:0000313" key="9">
    <source>
        <dbReference type="Proteomes" id="UP000516361"/>
    </source>
</evidence>
<protein>
    <submittedName>
        <fullName evidence="8">UPF0758 protein</fullName>
    </submittedName>
</protein>
<dbReference type="GO" id="GO:0008237">
    <property type="term" value="F:metallopeptidase activity"/>
    <property type="evidence" value="ECO:0007669"/>
    <property type="project" value="UniProtKB-KW"/>
</dbReference>
<dbReference type="GO" id="GO:0046872">
    <property type="term" value="F:metal ion binding"/>
    <property type="evidence" value="ECO:0007669"/>
    <property type="project" value="UniProtKB-KW"/>
</dbReference>
<comment type="similarity">
    <text evidence="6">Belongs to the UPF0758 family.</text>
</comment>
<evidence type="ECO:0000313" key="8">
    <source>
        <dbReference type="EMBL" id="BBE32046.1"/>
    </source>
</evidence>
<dbReference type="InParanoid" id="A0A7G1G992"/>
<dbReference type="Gene3D" id="3.40.140.10">
    <property type="entry name" value="Cytidine Deaminase, domain 2"/>
    <property type="match status" value="1"/>
</dbReference>
<evidence type="ECO:0000256" key="4">
    <source>
        <dbReference type="ARBA" id="ARBA00022833"/>
    </source>
</evidence>
<dbReference type="FunCoup" id="A0A7G1G992">
    <property type="interactions" value="186"/>
</dbReference>
<keyword evidence="4" id="KW-0862">Zinc</keyword>
<gene>
    <name evidence="8" type="ORF">OSSY52_21870</name>
</gene>
<dbReference type="NCBIfam" id="NF000642">
    <property type="entry name" value="PRK00024.1"/>
    <property type="match status" value="1"/>
</dbReference>
<sequence length="221" mass="25101">MLPREKLIKYGVEKLTNDELLAVILRSGIKGKNVFELSKELLKKYKTLTKLEQASFEELSSIKGIGKVKSINLKASLEFGKRYHLYKMKEKKVSINSPEDVYRVSENMIYYDREVVKVISLDSKLNIINSNEVSQGTANASIAHPRDIFKCAIKNNAISIVLVHNHPSGNPEPSKKDFDLTNKINEAGTLLGIKLNDHVIIGNNSYYSFNLQKKVYINERE</sequence>
<dbReference type="PROSITE" id="PS50249">
    <property type="entry name" value="MPN"/>
    <property type="match status" value="1"/>
</dbReference>
<evidence type="ECO:0000259" key="7">
    <source>
        <dbReference type="PROSITE" id="PS50249"/>
    </source>
</evidence>
<reference evidence="8 9" key="1">
    <citation type="submission" date="2018-06" db="EMBL/GenBank/DDBJ databases">
        <title>Genome sequencing of Oceanotoga sp. sy52.</title>
        <authorList>
            <person name="Mori K."/>
        </authorList>
    </citation>
    <scope>NUCLEOTIDE SEQUENCE [LARGE SCALE GENOMIC DNA]</scope>
    <source>
        <strain evidence="9">sy52</strain>
    </source>
</reference>
<evidence type="ECO:0000256" key="3">
    <source>
        <dbReference type="ARBA" id="ARBA00022801"/>
    </source>
</evidence>
<dbReference type="KEGG" id="ocy:OSSY52_21870"/>